<evidence type="ECO:0000313" key="2">
    <source>
        <dbReference type="Proteomes" id="UP001525379"/>
    </source>
</evidence>
<name>A0ABT2HVR2_9MICO</name>
<proteinExistence type="predicted"/>
<dbReference type="RefSeq" id="WP_260103931.1">
    <property type="nucleotide sequence ID" value="NZ_JALXSQ010000008.1"/>
</dbReference>
<gene>
    <name evidence="1" type="ORF">M3D15_03500</name>
</gene>
<protein>
    <submittedName>
        <fullName evidence="1">Uncharacterized protein</fullName>
    </submittedName>
</protein>
<comment type="caution">
    <text evidence="1">The sequence shown here is derived from an EMBL/GenBank/DDBJ whole genome shotgun (WGS) entry which is preliminary data.</text>
</comment>
<evidence type="ECO:0000313" key="1">
    <source>
        <dbReference type="EMBL" id="MCT2042403.1"/>
    </source>
</evidence>
<keyword evidence="2" id="KW-1185">Reference proteome</keyword>
<organism evidence="1 2">
    <name type="scientific">Pseudoclavibacter albus</name>
    <dbReference type="NCBI Taxonomy" id="272241"/>
    <lineage>
        <taxon>Bacteria</taxon>
        <taxon>Bacillati</taxon>
        <taxon>Actinomycetota</taxon>
        <taxon>Actinomycetes</taxon>
        <taxon>Micrococcales</taxon>
        <taxon>Microbacteriaceae</taxon>
        <taxon>Pseudoclavibacter</taxon>
    </lineage>
</organism>
<accession>A0ABT2HVR2</accession>
<dbReference type="Proteomes" id="UP001525379">
    <property type="component" value="Unassembled WGS sequence"/>
</dbReference>
<sequence length="64" mass="6960">MSAAFEIDSQLLQGRVSTTTSELPDDLPLGAVLEADGAYTLTITRDEFGLRYALQVEDLEEVIA</sequence>
<reference evidence="1 2" key="1">
    <citation type="submission" date="2022-04" db="EMBL/GenBank/DDBJ databases">
        <title>Human microbiome associated bacterial genomes.</title>
        <authorList>
            <person name="Sandstrom S."/>
            <person name="Salamzade R."/>
            <person name="Kalan L.R."/>
        </authorList>
    </citation>
    <scope>NUCLEOTIDE SEQUENCE [LARGE SCALE GENOMIC DNA]</scope>
    <source>
        <strain evidence="2">p3-SID1799</strain>
    </source>
</reference>
<dbReference type="EMBL" id="JALXSQ010000008">
    <property type="protein sequence ID" value="MCT2042403.1"/>
    <property type="molecule type" value="Genomic_DNA"/>
</dbReference>